<dbReference type="PANTHER" id="PTHR43581">
    <property type="entry name" value="ATP/GTP PHOSPHATASE"/>
    <property type="match status" value="1"/>
</dbReference>
<dbReference type="SUPFAM" id="SSF52540">
    <property type="entry name" value="P-loop containing nucleoside triphosphate hydrolases"/>
    <property type="match status" value="1"/>
</dbReference>
<dbReference type="RefSeq" id="WP_265271602.1">
    <property type="nucleotide sequence ID" value="NZ_JANFAV010000024.1"/>
</dbReference>
<comment type="caution">
    <text evidence="4">The sequence shown here is derived from an EMBL/GenBank/DDBJ whole genome shotgun (WGS) entry which is preliminary data.</text>
</comment>
<protein>
    <submittedName>
        <fullName evidence="4">AAA family ATPase</fullName>
    </submittedName>
</protein>
<name>A0AA42CW84_9SPHN</name>
<evidence type="ECO:0000313" key="5">
    <source>
        <dbReference type="Proteomes" id="UP001165565"/>
    </source>
</evidence>
<dbReference type="Proteomes" id="UP001165565">
    <property type="component" value="Unassembled WGS sequence"/>
</dbReference>
<keyword evidence="5" id="KW-1185">Reference proteome</keyword>
<dbReference type="GO" id="GO:0016887">
    <property type="term" value="F:ATP hydrolysis activity"/>
    <property type="evidence" value="ECO:0007669"/>
    <property type="project" value="InterPro"/>
</dbReference>
<keyword evidence="2" id="KW-0067">ATP-binding</keyword>
<organism evidence="4 5">
    <name type="scientific">Sphingomonas lycopersici</name>
    <dbReference type="NCBI Taxonomy" id="2951807"/>
    <lineage>
        <taxon>Bacteria</taxon>
        <taxon>Pseudomonadati</taxon>
        <taxon>Pseudomonadota</taxon>
        <taxon>Alphaproteobacteria</taxon>
        <taxon>Sphingomonadales</taxon>
        <taxon>Sphingomonadaceae</taxon>
        <taxon>Sphingomonas</taxon>
    </lineage>
</organism>
<evidence type="ECO:0000259" key="3">
    <source>
        <dbReference type="Pfam" id="PF13304"/>
    </source>
</evidence>
<proteinExistence type="predicted"/>
<keyword evidence="1" id="KW-0547">Nucleotide-binding</keyword>
<dbReference type="EMBL" id="JANFAV010000024">
    <property type="protein sequence ID" value="MCW6537513.1"/>
    <property type="molecule type" value="Genomic_DNA"/>
</dbReference>
<gene>
    <name evidence="4" type="ORF">NEE01_22260</name>
</gene>
<evidence type="ECO:0000256" key="2">
    <source>
        <dbReference type="ARBA" id="ARBA00022840"/>
    </source>
</evidence>
<dbReference type="GO" id="GO:0005524">
    <property type="term" value="F:ATP binding"/>
    <property type="evidence" value="ECO:0007669"/>
    <property type="project" value="UniProtKB-KW"/>
</dbReference>
<dbReference type="InterPro" id="IPR051396">
    <property type="entry name" value="Bact_Antivir_Def_Nuclease"/>
</dbReference>
<dbReference type="InterPro" id="IPR017871">
    <property type="entry name" value="ABC_transporter-like_CS"/>
</dbReference>
<reference evidence="4" key="1">
    <citation type="submission" date="2022-06" db="EMBL/GenBank/DDBJ databases">
        <title>Sphingomonas sp. nov. isolated from rhizosphere soil of tomato.</title>
        <authorList>
            <person name="Dong H."/>
            <person name="Gao R."/>
        </authorList>
    </citation>
    <scope>NUCLEOTIDE SEQUENCE</scope>
    <source>
        <strain evidence="4">MMSM24</strain>
    </source>
</reference>
<accession>A0AA42CW84</accession>
<dbReference type="Gene3D" id="3.40.50.300">
    <property type="entry name" value="P-loop containing nucleotide triphosphate hydrolases"/>
    <property type="match status" value="1"/>
</dbReference>
<dbReference type="InterPro" id="IPR027417">
    <property type="entry name" value="P-loop_NTPase"/>
</dbReference>
<dbReference type="InterPro" id="IPR003959">
    <property type="entry name" value="ATPase_AAA_core"/>
</dbReference>
<sequence>MTIDFDFEPDPIFDDRACVLIGRNGVGKTQLLRSMVEGLTDEPDRKDEPRADIGEAARFTRTIVFSSVPSDPYRKSILPWFDIDYEYFAVAADPHPLGHAFLQSVLDALRDDGSAFGDDGARRTRAQLLQSSLEQLGMWKRLFVPLRPKTRADDFASRVYVNDVAYVSLADRYSEKQENQLASCIDMTGAAIVLSDRLEPRRLSSGELAMIQFAAQAAASIENGSLLLLDEPETHLHPNYVSQFMDLLQELLARTRSVAIIATHSAYVLREVPRQRVTVLSRDEDGTILADRPRMQTFGANIDDLSQFVFIDSAVSSRFRERLESWGKVEGRKIGIDGIIERYGDQLSPTTLSIVAHAIREDQA</sequence>
<evidence type="ECO:0000313" key="4">
    <source>
        <dbReference type="EMBL" id="MCW6537513.1"/>
    </source>
</evidence>
<dbReference type="Pfam" id="PF13304">
    <property type="entry name" value="AAA_21"/>
    <property type="match status" value="1"/>
</dbReference>
<dbReference type="PANTHER" id="PTHR43581:SF4">
    <property type="entry name" value="ATP_GTP PHOSPHATASE"/>
    <property type="match status" value="1"/>
</dbReference>
<dbReference type="PROSITE" id="PS00211">
    <property type="entry name" value="ABC_TRANSPORTER_1"/>
    <property type="match status" value="1"/>
</dbReference>
<feature type="domain" description="ATPase AAA-type core" evidence="3">
    <location>
        <begin position="198"/>
        <end position="269"/>
    </location>
</feature>
<evidence type="ECO:0000256" key="1">
    <source>
        <dbReference type="ARBA" id="ARBA00022741"/>
    </source>
</evidence>
<dbReference type="AlphaFoldDB" id="A0AA42CW84"/>